<accession>A0A2Z7AWY2</accession>
<evidence type="ECO:0000256" key="4">
    <source>
        <dbReference type="ARBA" id="ARBA00022692"/>
    </source>
</evidence>
<dbReference type="GO" id="GO:0006508">
    <property type="term" value="P:proteolysis"/>
    <property type="evidence" value="ECO:0007669"/>
    <property type="project" value="InterPro"/>
</dbReference>
<keyword evidence="7 9" id="KW-0496">Mitochondrion</keyword>
<keyword evidence="6 9" id="KW-1133">Transmembrane helix</keyword>
<dbReference type="Proteomes" id="UP000250235">
    <property type="component" value="Unassembled WGS sequence"/>
</dbReference>
<organism evidence="10 11">
    <name type="scientific">Dorcoceras hygrometricum</name>
    <dbReference type="NCBI Taxonomy" id="472368"/>
    <lineage>
        <taxon>Eukaryota</taxon>
        <taxon>Viridiplantae</taxon>
        <taxon>Streptophyta</taxon>
        <taxon>Embryophyta</taxon>
        <taxon>Tracheophyta</taxon>
        <taxon>Spermatophyta</taxon>
        <taxon>Magnoliopsida</taxon>
        <taxon>eudicotyledons</taxon>
        <taxon>Gunneridae</taxon>
        <taxon>Pentapetalae</taxon>
        <taxon>asterids</taxon>
        <taxon>lamiids</taxon>
        <taxon>Lamiales</taxon>
        <taxon>Gesneriaceae</taxon>
        <taxon>Didymocarpoideae</taxon>
        <taxon>Trichosporeae</taxon>
        <taxon>Loxocarpinae</taxon>
        <taxon>Dorcoceras</taxon>
    </lineage>
</organism>
<dbReference type="GO" id="GO:0006850">
    <property type="term" value="P:pyruvate import into mitochondria"/>
    <property type="evidence" value="ECO:0007669"/>
    <property type="project" value="InterPro"/>
</dbReference>
<keyword evidence="11" id="KW-1185">Reference proteome</keyword>
<comment type="function">
    <text evidence="9">Mediates the uptake of pyruvate into mitochondria.</text>
</comment>
<evidence type="ECO:0000256" key="3">
    <source>
        <dbReference type="ARBA" id="ARBA00022448"/>
    </source>
</evidence>
<dbReference type="Gene3D" id="1.20.58.760">
    <property type="entry name" value="Peptidase M41"/>
    <property type="match status" value="1"/>
</dbReference>
<dbReference type="AlphaFoldDB" id="A0A2Z7AWY2"/>
<proteinExistence type="inferred from homology"/>
<gene>
    <name evidence="10" type="ORF">F511_08928</name>
</gene>
<evidence type="ECO:0000256" key="6">
    <source>
        <dbReference type="ARBA" id="ARBA00022989"/>
    </source>
</evidence>
<protein>
    <recommendedName>
        <fullName evidence="9">Mitochondrial pyruvate carrier</fullName>
    </recommendedName>
</protein>
<sequence length="419" mass="45941">MNAKKLAESIWNHPAGPRTIHFWAPTFKWAISATNILNFSMPPDSISYPQQAAFVVAGFIGARYCTVITPRNWNLFSNNFALACTGKHSTSRGEMSVFISSNSLFFPLHKSSPSKSNFLIRPTKCWVQASSSAAPGIDISKLESAIAKKDSDEVKKALDQLSEIGWAKRWSSQPYVSRRTTSLRELTSLGIKNAENLAIPSVRNDAAFLFTVVGTTGLLGIIAGQILPGDWGFFVPYLIGSISLVVLAIGSISPGLLQAAIGGFSSFFPDYQERIARHEAAHFLVAYLLGLPILGYSLDIGKENVNLIDERLEKLIYSGQLDAQELDRLAVVAMAGLAAEGLQYDKVIGQSADLFTLQRFINRSKPQLSKDQQQNLTRWAVLFAASLIKNNRLLHEALMSAMSKKATVLECIEALEKAQ</sequence>
<dbReference type="PANTHER" id="PTHR33471">
    <property type="entry name" value="ATP-DEPENDENT ZINC METALLOPROTEASE-RELATED"/>
    <property type="match status" value="1"/>
</dbReference>
<name>A0A2Z7AWY2_9LAMI</name>
<dbReference type="InterPro" id="IPR005336">
    <property type="entry name" value="MPC"/>
</dbReference>
<dbReference type="GO" id="GO:0005524">
    <property type="term" value="F:ATP binding"/>
    <property type="evidence" value="ECO:0007669"/>
    <property type="project" value="InterPro"/>
</dbReference>
<evidence type="ECO:0000256" key="5">
    <source>
        <dbReference type="ARBA" id="ARBA00022792"/>
    </source>
</evidence>
<dbReference type="EMBL" id="KV011797">
    <property type="protein sequence ID" value="KZV25983.1"/>
    <property type="molecule type" value="Genomic_DNA"/>
</dbReference>
<evidence type="ECO:0000256" key="1">
    <source>
        <dbReference type="ARBA" id="ARBA00004448"/>
    </source>
</evidence>
<dbReference type="PANTHER" id="PTHR33471:SF7">
    <property type="entry name" value="ATP-DEPENDENT ZINC METALLOPROTEASE-RELATED"/>
    <property type="match status" value="1"/>
</dbReference>
<reference evidence="10 11" key="1">
    <citation type="journal article" date="2015" name="Proc. Natl. Acad. Sci. U.S.A.">
        <title>The resurrection genome of Boea hygrometrica: A blueprint for survival of dehydration.</title>
        <authorList>
            <person name="Xiao L."/>
            <person name="Yang G."/>
            <person name="Zhang L."/>
            <person name="Yang X."/>
            <person name="Zhao S."/>
            <person name="Ji Z."/>
            <person name="Zhou Q."/>
            <person name="Hu M."/>
            <person name="Wang Y."/>
            <person name="Chen M."/>
            <person name="Xu Y."/>
            <person name="Jin H."/>
            <person name="Xiao X."/>
            <person name="Hu G."/>
            <person name="Bao F."/>
            <person name="Hu Y."/>
            <person name="Wan P."/>
            <person name="Li L."/>
            <person name="Deng X."/>
            <person name="Kuang T."/>
            <person name="Xiang C."/>
            <person name="Zhu J.K."/>
            <person name="Oliver M.J."/>
            <person name="He Y."/>
        </authorList>
    </citation>
    <scope>NUCLEOTIDE SEQUENCE [LARGE SCALE GENOMIC DNA]</scope>
    <source>
        <strain evidence="11">cv. XS01</strain>
    </source>
</reference>
<keyword evidence="5 9" id="KW-0999">Mitochondrion inner membrane</keyword>
<dbReference type="InterPro" id="IPR037219">
    <property type="entry name" value="Peptidase_M41-like"/>
</dbReference>
<evidence type="ECO:0000256" key="9">
    <source>
        <dbReference type="RuleBase" id="RU363100"/>
    </source>
</evidence>
<evidence type="ECO:0000256" key="7">
    <source>
        <dbReference type="ARBA" id="ARBA00023128"/>
    </source>
</evidence>
<keyword evidence="3 9" id="KW-0813">Transport</keyword>
<feature type="transmembrane region" description="Helical" evidence="9">
    <location>
        <begin position="206"/>
        <end position="227"/>
    </location>
</feature>
<evidence type="ECO:0000313" key="11">
    <source>
        <dbReference type="Proteomes" id="UP000250235"/>
    </source>
</evidence>
<dbReference type="GO" id="GO:0004222">
    <property type="term" value="F:metalloendopeptidase activity"/>
    <property type="evidence" value="ECO:0007669"/>
    <property type="project" value="InterPro"/>
</dbReference>
<dbReference type="Pfam" id="PF03650">
    <property type="entry name" value="MPC"/>
    <property type="match status" value="1"/>
</dbReference>
<evidence type="ECO:0000256" key="8">
    <source>
        <dbReference type="ARBA" id="ARBA00023136"/>
    </source>
</evidence>
<evidence type="ECO:0000313" key="10">
    <source>
        <dbReference type="EMBL" id="KZV25983.1"/>
    </source>
</evidence>
<comment type="subcellular location">
    <subcellularLocation>
        <location evidence="1 9">Mitochondrion inner membrane</location>
        <topology evidence="1 9">Multi-pass membrane protein</topology>
    </subcellularLocation>
</comment>
<dbReference type="OrthoDB" id="66620at2759"/>
<dbReference type="GO" id="GO:0005743">
    <property type="term" value="C:mitochondrial inner membrane"/>
    <property type="evidence" value="ECO:0007669"/>
    <property type="project" value="UniProtKB-SubCell"/>
</dbReference>
<dbReference type="SUPFAM" id="SSF140990">
    <property type="entry name" value="FtsH protease domain-like"/>
    <property type="match status" value="1"/>
</dbReference>
<dbReference type="GO" id="GO:0004176">
    <property type="term" value="F:ATP-dependent peptidase activity"/>
    <property type="evidence" value="ECO:0007669"/>
    <property type="project" value="InterPro"/>
</dbReference>
<dbReference type="FunFam" id="1.20.58.760:FF:000016">
    <property type="entry name" value="Transmembrane protein"/>
    <property type="match status" value="1"/>
</dbReference>
<evidence type="ECO:0000256" key="2">
    <source>
        <dbReference type="ARBA" id="ARBA00006416"/>
    </source>
</evidence>
<comment type="similarity">
    <text evidence="2 9">Belongs to the mitochondrial pyruvate carrier (MPC) (TC 2.A.105) family.</text>
</comment>
<feature type="transmembrane region" description="Helical" evidence="9">
    <location>
        <begin position="233"/>
        <end position="259"/>
    </location>
</feature>
<feature type="transmembrane region" description="Helical" evidence="9">
    <location>
        <begin position="280"/>
        <end position="298"/>
    </location>
</feature>
<keyword evidence="8 9" id="KW-0472">Membrane</keyword>
<keyword evidence="4 9" id="KW-0812">Transmembrane</keyword>